<dbReference type="AlphaFoldDB" id="A0A975HJR6"/>
<evidence type="ECO:0000259" key="13">
    <source>
        <dbReference type="Pfam" id="PF01729"/>
    </source>
</evidence>
<comment type="function">
    <text evidence="1">Involved in the catabolism of quinolinic acid (QA).</text>
</comment>
<comment type="subunit">
    <text evidence="4">Hexamer formed by 3 homodimers.</text>
</comment>
<dbReference type="Gene3D" id="3.90.1170.20">
    <property type="entry name" value="Quinolinate phosphoribosyl transferase, N-terminal domain"/>
    <property type="match status" value="1"/>
</dbReference>
<feature type="domain" description="Quinolinate phosphoribosyl transferase N-terminal" evidence="14">
    <location>
        <begin position="26"/>
        <end position="110"/>
    </location>
</feature>
<keyword evidence="7 12" id="KW-0328">Glycosyltransferase</keyword>
<dbReference type="EC" id="2.4.2.19" evidence="5"/>
<dbReference type="SUPFAM" id="SSF54675">
    <property type="entry name" value="Nicotinate/Quinolinate PRTase N-terminal domain-like"/>
    <property type="match status" value="1"/>
</dbReference>
<evidence type="ECO:0000256" key="12">
    <source>
        <dbReference type="PIRNR" id="PIRNR006250"/>
    </source>
</evidence>
<keyword evidence="8 12" id="KW-0808">Transferase</keyword>
<proteinExistence type="inferred from homology"/>
<dbReference type="EMBL" id="CP072110">
    <property type="protein sequence ID" value="QTH63509.1"/>
    <property type="molecule type" value="Genomic_DNA"/>
</dbReference>
<dbReference type="InterPro" id="IPR002638">
    <property type="entry name" value="Quinolinate_PRibosylTrfase_C"/>
</dbReference>
<dbReference type="InterPro" id="IPR027277">
    <property type="entry name" value="NadC/ModD"/>
</dbReference>
<dbReference type="InterPro" id="IPR037128">
    <property type="entry name" value="Quinolinate_PRibosylTase_N_sf"/>
</dbReference>
<dbReference type="CDD" id="cd01572">
    <property type="entry name" value="QPRTase"/>
    <property type="match status" value="1"/>
</dbReference>
<dbReference type="InterPro" id="IPR022412">
    <property type="entry name" value="Quinolinate_PRibosylTrfase_N"/>
</dbReference>
<dbReference type="PIRSF" id="PIRSF006250">
    <property type="entry name" value="NadC_ModD"/>
    <property type="match status" value="1"/>
</dbReference>
<evidence type="ECO:0000256" key="10">
    <source>
        <dbReference type="ARBA" id="ARBA00047445"/>
    </source>
</evidence>
<evidence type="ECO:0000256" key="6">
    <source>
        <dbReference type="ARBA" id="ARBA00022642"/>
    </source>
</evidence>
<keyword evidence="6" id="KW-0662">Pyridine nucleotide biosynthesis</keyword>
<accession>A0A975HJR6</accession>
<comment type="pathway">
    <text evidence="2">Cofactor biosynthesis; NAD(+) biosynthesis; nicotinate D-ribonucleotide from quinolinate: step 1/1.</text>
</comment>
<comment type="similarity">
    <text evidence="3 12">Belongs to the NadC/ModD family.</text>
</comment>
<evidence type="ECO:0000256" key="1">
    <source>
        <dbReference type="ARBA" id="ARBA00003237"/>
    </source>
</evidence>
<keyword evidence="16" id="KW-1185">Reference proteome</keyword>
<evidence type="ECO:0000256" key="2">
    <source>
        <dbReference type="ARBA" id="ARBA00004893"/>
    </source>
</evidence>
<evidence type="ECO:0000256" key="3">
    <source>
        <dbReference type="ARBA" id="ARBA00009400"/>
    </source>
</evidence>
<evidence type="ECO:0000313" key="15">
    <source>
        <dbReference type="EMBL" id="QTH63509.1"/>
    </source>
</evidence>
<reference evidence="15" key="1">
    <citation type="submission" date="2021-03" db="EMBL/GenBank/DDBJ databases">
        <title>Description of Psychrosphaera ytuae sp. nov. isolated from deep sea sediment of South China Sea.</title>
        <authorList>
            <person name="Zhang J."/>
            <person name="Xu X.-D."/>
        </authorList>
    </citation>
    <scope>NUCLEOTIDE SEQUENCE</scope>
    <source>
        <strain evidence="15">MTZ26</strain>
    </source>
</reference>
<dbReference type="Gene3D" id="3.20.20.70">
    <property type="entry name" value="Aldolase class I"/>
    <property type="match status" value="1"/>
</dbReference>
<dbReference type="Pfam" id="PF01729">
    <property type="entry name" value="QRPTase_C"/>
    <property type="match status" value="1"/>
</dbReference>
<dbReference type="InterPro" id="IPR013785">
    <property type="entry name" value="Aldolase_TIM"/>
</dbReference>
<dbReference type="FunFam" id="3.90.1170.20:FF:000001">
    <property type="entry name" value="Nicotinate-nucleotide diphosphorylase (Carboxylating)"/>
    <property type="match status" value="1"/>
</dbReference>
<dbReference type="KEGG" id="psym:J1N51_12365"/>
<dbReference type="RefSeq" id="WP_208831565.1">
    <property type="nucleotide sequence ID" value="NZ_CP072110.1"/>
</dbReference>
<evidence type="ECO:0000259" key="14">
    <source>
        <dbReference type="Pfam" id="PF02749"/>
    </source>
</evidence>
<evidence type="ECO:0000256" key="7">
    <source>
        <dbReference type="ARBA" id="ARBA00022676"/>
    </source>
</evidence>
<dbReference type="PANTHER" id="PTHR32179:SF3">
    <property type="entry name" value="NICOTINATE-NUCLEOTIDE PYROPHOSPHORYLASE [CARBOXYLATING]"/>
    <property type="match status" value="1"/>
</dbReference>
<evidence type="ECO:0000256" key="9">
    <source>
        <dbReference type="ARBA" id="ARBA00033102"/>
    </source>
</evidence>
<comment type="catalytic activity">
    <reaction evidence="10">
        <text>nicotinate beta-D-ribonucleotide + CO2 + diphosphate = quinolinate + 5-phospho-alpha-D-ribose 1-diphosphate + 2 H(+)</text>
        <dbReference type="Rhea" id="RHEA:12733"/>
        <dbReference type="ChEBI" id="CHEBI:15378"/>
        <dbReference type="ChEBI" id="CHEBI:16526"/>
        <dbReference type="ChEBI" id="CHEBI:29959"/>
        <dbReference type="ChEBI" id="CHEBI:33019"/>
        <dbReference type="ChEBI" id="CHEBI:57502"/>
        <dbReference type="ChEBI" id="CHEBI:58017"/>
        <dbReference type="EC" id="2.4.2.19"/>
    </reaction>
</comment>
<organism evidence="15 16">
    <name type="scientific">Psychrosphaera ytuae</name>
    <dbReference type="NCBI Taxonomy" id="2820710"/>
    <lineage>
        <taxon>Bacteria</taxon>
        <taxon>Pseudomonadati</taxon>
        <taxon>Pseudomonadota</taxon>
        <taxon>Gammaproteobacteria</taxon>
        <taxon>Alteromonadales</taxon>
        <taxon>Pseudoalteromonadaceae</taxon>
        <taxon>Psychrosphaera</taxon>
    </lineage>
</organism>
<dbReference type="PANTHER" id="PTHR32179">
    <property type="entry name" value="NICOTINATE-NUCLEOTIDE PYROPHOSPHORYLASE [CARBOXYLATING]"/>
    <property type="match status" value="1"/>
</dbReference>
<dbReference type="Proteomes" id="UP000682739">
    <property type="component" value="Chromosome"/>
</dbReference>
<feature type="domain" description="Quinolinate phosphoribosyl transferase C-terminal" evidence="13">
    <location>
        <begin position="113"/>
        <end position="278"/>
    </location>
</feature>
<dbReference type="GO" id="GO:0009435">
    <property type="term" value="P:NAD+ biosynthetic process"/>
    <property type="evidence" value="ECO:0007669"/>
    <property type="project" value="InterPro"/>
</dbReference>
<gene>
    <name evidence="15" type="primary">nadC</name>
    <name evidence="15" type="ORF">J1N51_12365</name>
</gene>
<dbReference type="FunFam" id="3.20.20.70:FF:000030">
    <property type="entry name" value="Nicotinate-nucleotide pyrophosphorylase, carboxylating"/>
    <property type="match status" value="1"/>
</dbReference>
<dbReference type="GO" id="GO:0004514">
    <property type="term" value="F:nicotinate-nucleotide diphosphorylase (carboxylating) activity"/>
    <property type="evidence" value="ECO:0007669"/>
    <property type="project" value="UniProtKB-EC"/>
</dbReference>
<evidence type="ECO:0000256" key="5">
    <source>
        <dbReference type="ARBA" id="ARBA00011944"/>
    </source>
</evidence>
<sequence length="281" mass="30294">MYQSLIPTQVSQALAEDLNQQGAEADITAQLIPADRQASGRVITREDAVICGLEWVIETCKQVSPDINVELKVKDGDAVKANDTLFTFKGPARAILTAERTALNFLQTLSATATSTAKYVAEVRALGSTTNILDTRKTIPGLRFAQKYAVKCGGGQNHRIGLFDAYLIKENHIQAAGGITQAVSKAQELNPGKPIEVEVESLDELQQAIDAGANIVMLDNFSVEQTQQAVELANGRVKLEASGNMDGDKFKAYAVLNVDYISIGGLTKHVQAIDLSMRFDA</sequence>
<name>A0A975HJR6_9GAMM</name>
<evidence type="ECO:0000313" key="16">
    <source>
        <dbReference type="Proteomes" id="UP000682739"/>
    </source>
</evidence>
<evidence type="ECO:0000256" key="8">
    <source>
        <dbReference type="ARBA" id="ARBA00022679"/>
    </source>
</evidence>
<dbReference type="InterPro" id="IPR036068">
    <property type="entry name" value="Nicotinate_pribotase-like_C"/>
</dbReference>
<dbReference type="SUPFAM" id="SSF51690">
    <property type="entry name" value="Nicotinate/Quinolinate PRTase C-terminal domain-like"/>
    <property type="match status" value="1"/>
</dbReference>
<dbReference type="Pfam" id="PF02749">
    <property type="entry name" value="QRPTase_N"/>
    <property type="match status" value="1"/>
</dbReference>
<dbReference type="InterPro" id="IPR004393">
    <property type="entry name" value="NadC"/>
</dbReference>
<evidence type="ECO:0000256" key="4">
    <source>
        <dbReference type="ARBA" id="ARBA00011218"/>
    </source>
</evidence>
<dbReference type="GO" id="GO:0034213">
    <property type="term" value="P:quinolinate catabolic process"/>
    <property type="evidence" value="ECO:0007669"/>
    <property type="project" value="TreeGrafter"/>
</dbReference>
<evidence type="ECO:0000256" key="11">
    <source>
        <dbReference type="ARBA" id="ARBA00069173"/>
    </source>
</evidence>
<protein>
    <recommendedName>
        <fullName evidence="11">Probable nicotinate-nucleotide pyrophosphorylase [carboxylating]</fullName>
        <ecNumber evidence="5">2.4.2.19</ecNumber>
    </recommendedName>
    <alternativeName>
        <fullName evidence="9">Quinolinate phosphoribosyltransferase [decarboxylating]</fullName>
    </alternativeName>
</protein>
<dbReference type="NCBIfam" id="TIGR00078">
    <property type="entry name" value="nadC"/>
    <property type="match status" value="1"/>
</dbReference>
<dbReference type="GO" id="GO:0005737">
    <property type="term" value="C:cytoplasm"/>
    <property type="evidence" value="ECO:0007669"/>
    <property type="project" value="TreeGrafter"/>
</dbReference>